<evidence type="ECO:0000256" key="6">
    <source>
        <dbReference type="ARBA" id="ARBA00022989"/>
    </source>
</evidence>
<dbReference type="KEGG" id="api:103308162"/>
<evidence type="ECO:0000256" key="2">
    <source>
        <dbReference type="ARBA" id="ARBA00006375"/>
    </source>
</evidence>
<dbReference type="GeneID" id="103308162"/>
<dbReference type="SUPFAM" id="SSF103506">
    <property type="entry name" value="Mitochondrial carrier"/>
    <property type="match status" value="1"/>
</dbReference>
<evidence type="ECO:0000256" key="3">
    <source>
        <dbReference type="ARBA" id="ARBA00022448"/>
    </source>
</evidence>
<evidence type="ECO:0000256" key="7">
    <source>
        <dbReference type="ARBA" id="ARBA00023128"/>
    </source>
</evidence>
<keyword evidence="7" id="KW-0496">Mitochondrion</keyword>
<organism evidence="12 13">
    <name type="scientific">Acyrthosiphon pisum</name>
    <name type="common">Pea aphid</name>
    <dbReference type="NCBI Taxonomy" id="7029"/>
    <lineage>
        <taxon>Eukaryota</taxon>
        <taxon>Metazoa</taxon>
        <taxon>Ecdysozoa</taxon>
        <taxon>Arthropoda</taxon>
        <taxon>Hexapoda</taxon>
        <taxon>Insecta</taxon>
        <taxon>Pterygota</taxon>
        <taxon>Neoptera</taxon>
        <taxon>Paraneoptera</taxon>
        <taxon>Hemiptera</taxon>
        <taxon>Sternorrhyncha</taxon>
        <taxon>Aphidomorpha</taxon>
        <taxon>Aphidoidea</taxon>
        <taxon>Aphididae</taxon>
        <taxon>Macrosiphini</taxon>
        <taxon>Acyrthosiphon</taxon>
    </lineage>
</organism>
<keyword evidence="13" id="KW-1185">Reference proteome</keyword>
<evidence type="ECO:0000256" key="5">
    <source>
        <dbReference type="ARBA" id="ARBA00022737"/>
    </source>
</evidence>
<dbReference type="GO" id="GO:0006843">
    <property type="term" value="P:mitochondrial citrate transmembrane transport"/>
    <property type="evidence" value="ECO:0007669"/>
    <property type="project" value="TreeGrafter"/>
</dbReference>
<dbReference type="InterPro" id="IPR049563">
    <property type="entry name" value="TXTP-like"/>
</dbReference>
<keyword evidence="3 11" id="KW-0813">Transport</keyword>
<evidence type="ECO:0000313" key="13">
    <source>
        <dbReference type="Proteomes" id="UP000007819"/>
    </source>
</evidence>
<keyword evidence="6" id="KW-1133">Transmembrane helix</keyword>
<proteinExistence type="inferred from homology"/>
<evidence type="ECO:0000313" key="12">
    <source>
        <dbReference type="EnsemblMetazoa" id="XP_029340952.1"/>
    </source>
</evidence>
<feature type="repeat" description="Solcar" evidence="10">
    <location>
        <begin position="3"/>
        <end position="87"/>
    </location>
</feature>
<dbReference type="GO" id="GO:0031966">
    <property type="term" value="C:mitochondrial membrane"/>
    <property type="evidence" value="ECO:0007669"/>
    <property type="project" value="UniProtKB-SubCell"/>
</dbReference>
<evidence type="ECO:0000256" key="10">
    <source>
        <dbReference type="PROSITE-ProRule" id="PRU00282"/>
    </source>
</evidence>
<keyword evidence="4 10" id="KW-0812">Transmembrane</keyword>
<dbReference type="AlphaFoldDB" id="A0A8R2JKN9"/>
<reference evidence="13" key="1">
    <citation type="submission" date="2010-06" db="EMBL/GenBank/DDBJ databases">
        <authorList>
            <person name="Jiang H."/>
            <person name="Abraham K."/>
            <person name="Ali S."/>
            <person name="Alsbrooks S.L."/>
            <person name="Anim B.N."/>
            <person name="Anosike U.S."/>
            <person name="Attaway T."/>
            <person name="Bandaranaike D.P."/>
            <person name="Battles P.K."/>
            <person name="Bell S.N."/>
            <person name="Bell A.V."/>
            <person name="Beltran B."/>
            <person name="Bickham C."/>
            <person name="Bustamante Y."/>
            <person name="Caleb T."/>
            <person name="Canada A."/>
            <person name="Cardenas V."/>
            <person name="Carter K."/>
            <person name="Chacko J."/>
            <person name="Chandrabose M.N."/>
            <person name="Chavez D."/>
            <person name="Chavez A."/>
            <person name="Chen L."/>
            <person name="Chu H.-S."/>
            <person name="Claassen K.J."/>
            <person name="Cockrell R."/>
            <person name="Collins M."/>
            <person name="Cooper J.A."/>
            <person name="Cree A."/>
            <person name="Curry S.M."/>
            <person name="Da Y."/>
            <person name="Dao M.D."/>
            <person name="Das B."/>
            <person name="Davila M.-L."/>
            <person name="Davy-Carroll L."/>
            <person name="Denson S."/>
            <person name="Dinh H."/>
            <person name="Ebong V.E."/>
            <person name="Edwards J.R."/>
            <person name="Egan A."/>
            <person name="El-Daye J."/>
            <person name="Escobedo L."/>
            <person name="Fernandez S."/>
            <person name="Fernando P.R."/>
            <person name="Flagg N."/>
            <person name="Forbes L.D."/>
            <person name="Fowler R.G."/>
            <person name="Fu Q."/>
            <person name="Gabisi R.A."/>
            <person name="Ganer J."/>
            <person name="Garbino Pronczuk A."/>
            <person name="Garcia R.M."/>
            <person name="Garner T."/>
            <person name="Garrett T.E."/>
            <person name="Gonzalez D.A."/>
            <person name="Hamid H."/>
            <person name="Hawkins E.S."/>
            <person name="Hirani K."/>
            <person name="Hogues M.E."/>
            <person name="Hollins B."/>
            <person name="Hsiao C.-H."/>
            <person name="Jabil R."/>
            <person name="James M.L."/>
            <person name="Jhangiani S.N."/>
            <person name="Johnson B."/>
            <person name="Johnson Q."/>
            <person name="Joshi V."/>
            <person name="Kalu J.B."/>
            <person name="Kam C."/>
            <person name="Kashfia A."/>
            <person name="Keebler J."/>
            <person name="Kisamo H."/>
            <person name="Kovar C.L."/>
            <person name="Lago L.A."/>
            <person name="Lai C.-Y."/>
            <person name="Laidlaw J."/>
            <person name="Lara F."/>
            <person name="Le T.-K."/>
            <person name="Lee S.L."/>
            <person name="Legall F.H."/>
            <person name="Lemon S.J."/>
            <person name="Lewis L.R."/>
            <person name="Li B."/>
            <person name="Liu Y."/>
            <person name="Liu Y.-S."/>
            <person name="Lopez J."/>
            <person name="Lozado R.J."/>
            <person name="Lu J."/>
            <person name="Madu R.C."/>
            <person name="Maheshwari M."/>
            <person name="Maheshwari R."/>
            <person name="Malloy K."/>
            <person name="Martinez E."/>
            <person name="Mathew T."/>
            <person name="Mercado I.C."/>
            <person name="Mercado C."/>
            <person name="Meyer B."/>
            <person name="Montgomery K."/>
            <person name="Morgan M.B."/>
            <person name="Munidasa M."/>
            <person name="Nazareth L.V."/>
            <person name="Nelson J."/>
            <person name="Ng B.M."/>
            <person name="Nguyen N.B."/>
            <person name="Nguyen P.Q."/>
            <person name="Nguyen T."/>
            <person name="Obregon M."/>
            <person name="Okwuonu G.O."/>
            <person name="Onwere C.G."/>
            <person name="Orozco G."/>
            <person name="Parra A."/>
            <person name="Patel S."/>
            <person name="Patil S."/>
            <person name="Perez A."/>
            <person name="Perez Y."/>
            <person name="Pham C."/>
            <person name="Primus E.L."/>
            <person name="Pu L.-L."/>
            <person name="Puazo M."/>
            <person name="Qin X."/>
            <person name="Quiroz J.B."/>
            <person name="Reese J."/>
            <person name="Richards S."/>
            <person name="Rives C.M."/>
            <person name="Robberts R."/>
            <person name="Ruiz S.J."/>
            <person name="Ruiz M.J."/>
            <person name="Santibanez J."/>
            <person name="Schneider B.W."/>
            <person name="Sisson I."/>
            <person name="Smith M."/>
            <person name="Sodergren E."/>
            <person name="Song X.-Z."/>
            <person name="Song B.B."/>
            <person name="Summersgill H."/>
            <person name="Thelus R."/>
            <person name="Thornton R.D."/>
            <person name="Trejos Z.Y."/>
            <person name="Usmani K."/>
            <person name="Vattathil S."/>
            <person name="Villasana D."/>
            <person name="Walker D.L."/>
            <person name="Wang S."/>
            <person name="Wang K."/>
            <person name="White C.S."/>
            <person name="Williams A.C."/>
            <person name="Williamson J."/>
            <person name="Wilson K."/>
            <person name="Woghiren I.O."/>
            <person name="Woodworth J.R."/>
            <person name="Worley K.C."/>
            <person name="Wright R.A."/>
            <person name="Wu W."/>
            <person name="Young L."/>
            <person name="Zhang L."/>
            <person name="Zhang J."/>
            <person name="Zhu Y."/>
            <person name="Muzny D.M."/>
            <person name="Weinstock G."/>
            <person name="Gibbs R.A."/>
        </authorList>
    </citation>
    <scope>NUCLEOTIDE SEQUENCE [LARGE SCALE GENOMIC DNA]</scope>
    <source>
        <strain evidence="13">LSR1</strain>
    </source>
</reference>
<reference evidence="12" key="2">
    <citation type="submission" date="2022-06" db="UniProtKB">
        <authorList>
            <consortium name="EnsemblMetazoa"/>
        </authorList>
    </citation>
    <scope>IDENTIFICATION</scope>
</reference>
<evidence type="ECO:0000256" key="8">
    <source>
        <dbReference type="ARBA" id="ARBA00023136"/>
    </source>
</evidence>
<evidence type="ECO:0000256" key="11">
    <source>
        <dbReference type="RuleBase" id="RU000488"/>
    </source>
</evidence>
<dbReference type="PROSITE" id="PS50920">
    <property type="entry name" value="SOLCAR"/>
    <property type="match status" value="1"/>
</dbReference>
<dbReference type="RefSeq" id="XP_029340952.1">
    <property type="nucleotide sequence ID" value="XM_029485092.1"/>
</dbReference>
<evidence type="ECO:0000256" key="4">
    <source>
        <dbReference type="ARBA" id="ARBA00022692"/>
    </source>
</evidence>
<dbReference type="Gene3D" id="1.50.40.10">
    <property type="entry name" value="Mitochondrial carrier domain"/>
    <property type="match status" value="1"/>
</dbReference>
<keyword evidence="5" id="KW-0677">Repeat</keyword>
<comment type="subcellular location">
    <subcellularLocation>
        <location evidence="1">Mitochondrion membrane</location>
        <topology evidence="1">Multi-pass membrane protein</topology>
    </subcellularLocation>
</comment>
<dbReference type="PANTHER" id="PTHR45788">
    <property type="entry name" value="SUCCINATE/FUMARATE MITOCHONDRIAL TRANSPORTER-RELATED"/>
    <property type="match status" value="1"/>
</dbReference>
<dbReference type="InterPro" id="IPR018108">
    <property type="entry name" value="MCP_transmembrane"/>
</dbReference>
<protein>
    <recommendedName>
        <fullName evidence="9">Citrate transport protein</fullName>
    </recommendedName>
</protein>
<name>A0A8R2JKN9_ACYPI</name>
<dbReference type="Pfam" id="PF00153">
    <property type="entry name" value="Mito_carr"/>
    <property type="match status" value="1"/>
</dbReference>
<dbReference type="PANTHER" id="PTHR45788:SF4">
    <property type="entry name" value="TRICARBOXYLATE TRANSPORT PROTEIN, MITOCHONDRIAL"/>
    <property type="match status" value="1"/>
</dbReference>
<accession>A0A8R2JKN9</accession>
<dbReference type="OrthoDB" id="193856at2759"/>
<evidence type="ECO:0000256" key="9">
    <source>
        <dbReference type="ARBA" id="ARBA00042640"/>
    </source>
</evidence>
<dbReference type="EnsemblMetazoa" id="XM_029485092.1">
    <property type="protein sequence ID" value="XP_029340952.1"/>
    <property type="gene ID" value="LOC103308162"/>
</dbReference>
<dbReference type="Proteomes" id="UP000007819">
    <property type="component" value="Chromosome X"/>
</dbReference>
<keyword evidence="8 10" id="KW-0472">Membrane</keyword>
<dbReference type="InterPro" id="IPR023395">
    <property type="entry name" value="MCP_dom_sf"/>
</dbReference>
<evidence type="ECO:0000256" key="1">
    <source>
        <dbReference type="ARBA" id="ARBA00004225"/>
    </source>
</evidence>
<sequence length="126" mass="13313">MDSTLFVDVLAGVTGGFASALVGQPLDTVKGRMQLFPHMYGGMISCLSNIIRQQGFRGLYAGIIPALASNGADEAVMFGTYGQCQKIVAKFVGIGNTTDLNYLENAAAGSIASVSKIILKYKVSWL</sequence>
<dbReference type="GO" id="GO:0071913">
    <property type="term" value="F:citrate secondary active transmembrane transporter activity"/>
    <property type="evidence" value="ECO:0007669"/>
    <property type="project" value="TreeGrafter"/>
</dbReference>
<comment type="similarity">
    <text evidence="2 11">Belongs to the mitochondrial carrier (TC 2.A.29) family.</text>
</comment>